<dbReference type="PANTHER" id="PTHR44942">
    <property type="entry name" value="METHYLTRANSF_11 DOMAIN-CONTAINING PROTEIN"/>
    <property type="match status" value="1"/>
</dbReference>
<dbReference type="PROSITE" id="PS01131">
    <property type="entry name" value="RRNA_A_DIMETH"/>
    <property type="match status" value="1"/>
</dbReference>
<evidence type="ECO:0000259" key="4">
    <source>
        <dbReference type="Pfam" id="PF08241"/>
    </source>
</evidence>
<organism evidence="5 6">
    <name type="scientific">Actinokineospora spheciospongiae</name>
    <dbReference type="NCBI Taxonomy" id="909613"/>
    <lineage>
        <taxon>Bacteria</taxon>
        <taxon>Bacillati</taxon>
        <taxon>Actinomycetota</taxon>
        <taxon>Actinomycetes</taxon>
        <taxon>Pseudonocardiales</taxon>
        <taxon>Pseudonocardiaceae</taxon>
        <taxon>Actinokineospora</taxon>
    </lineage>
</organism>
<name>W7J626_9PSEU</name>
<keyword evidence="3 5" id="KW-0808">Transferase</keyword>
<sequence>MVDLGAGTGAMTRSLVERVPRVVAVEPDPRMREALARGCPDAELVAGTGEDVPLPDGVADAVVIAMAWHWMDPARAMPEIARVLRVGGVLGVLWNHRDLSVPWVADLDRFTRATRAEALGGVGAAAPTEDVVDPRPDPWFAPVAERRLSWSMTLTVAELVGHLGTDASAVALPAEARTEVDEQVAWYVRDQLGLASNQAVDLPMACRCLRTVKTGD</sequence>
<dbReference type="Proteomes" id="UP000019277">
    <property type="component" value="Unassembled WGS sequence"/>
</dbReference>
<evidence type="ECO:0000256" key="2">
    <source>
        <dbReference type="ARBA" id="ARBA00022603"/>
    </source>
</evidence>
<keyword evidence="2 5" id="KW-0489">Methyltransferase</keyword>
<gene>
    <name evidence="5" type="ORF">UO65_0069</name>
</gene>
<dbReference type="EC" id="2.1.1.-" evidence="5"/>
<dbReference type="InterPro" id="IPR051052">
    <property type="entry name" value="Diverse_substrate_MTase"/>
</dbReference>
<evidence type="ECO:0000256" key="1">
    <source>
        <dbReference type="ARBA" id="ARBA00008361"/>
    </source>
</evidence>
<dbReference type="Gene3D" id="3.40.50.150">
    <property type="entry name" value="Vaccinia Virus protein VP39"/>
    <property type="match status" value="1"/>
</dbReference>
<dbReference type="InterPro" id="IPR029063">
    <property type="entry name" value="SAM-dependent_MTases_sf"/>
</dbReference>
<dbReference type="SUPFAM" id="SSF53335">
    <property type="entry name" value="S-adenosyl-L-methionine-dependent methyltransferases"/>
    <property type="match status" value="1"/>
</dbReference>
<comment type="similarity">
    <text evidence="1">Belongs to the methyltransferase superfamily.</text>
</comment>
<dbReference type="STRING" id="909613.UO65_0069"/>
<dbReference type="AlphaFoldDB" id="W7J626"/>
<dbReference type="InterPro" id="IPR013216">
    <property type="entry name" value="Methyltransf_11"/>
</dbReference>
<dbReference type="GO" id="GO:0000179">
    <property type="term" value="F:rRNA (adenine-N6,N6-)-dimethyltransferase activity"/>
    <property type="evidence" value="ECO:0007669"/>
    <property type="project" value="InterPro"/>
</dbReference>
<accession>W7J626</accession>
<protein>
    <submittedName>
        <fullName evidence="5">Methyltransferase</fullName>
        <ecNumber evidence="5">2.1.1.-</ecNumber>
    </submittedName>
</protein>
<evidence type="ECO:0000313" key="6">
    <source>
        <dbReference type="Proteomes" id="UP000019277"/>
    </source>
</evidence>
<proteinExistence type="inferred from homology"/>
<dbReference type="PANTHER" id="PTHR44942:SF4">
    <property type="entry name" value="METHYLTRANSFERASE TYPE 11 DOMAIN-CONTAINING PROTEIN"/>
    <property type="match status" value="1"/>
</dbReference>
<dbReference type="CDD" id="cd02440">
    <property type="entry name" value="AdoMet_MTases"/>
    <property type="match status" value="1"/>
</dbReference>
<dbReference type="Pfam" id="PF08241">
    <property type="entry name" value="Methyltransf_11"/>
    <property type="match status" value="1"/>
</dbReference>
<dbReference type="InterPro" id="IPR020596">
    <property type="entry name" value="rRNA_Ade_Mease_Trfase_CS"/>
</dbReference>
<dbReference type="eggNOG" id="COG2226">
    <property type="taxonomic scope" value="Bacteria"/>
</dbReference>
<comment type="caution">
    <text evidence="5">The sequence shown here is derived from an EMBL/GenBank/DDBJ whole genome shotgun (WGS) entry which is preliminary data.</text>
</comment>
<feature type="domain" description="Methyltransferase type 11" evidence="4">
    <location>
        <begin position="2"/>
        <end position="90"/>
    </location>
</feature>
<dbReference type="EMBL" id="AYXG01000004">
    <property type="protein sequence ID" value="EWC64462.1"/>
    <property type="molecule type" value="Genomic_DNA"/>
</dbReference>
<evidence type="ECO:0000313" key="5">
    <source>
        <dbReference type="EMBL" id="EWC64462.1"/>
    </source>
</evidence>
<reference evidence="5 6" key="1">
    <citation type="journal article" date="2014" name="Genome Announc.">
        <title>Draft Genome Sequence of the Antitrypanosomally Active Sponge-Associated Bacterium Actinokineospora sp. Strain EG49.</title>
        <authorList>
            <person name="Harjes J."/>
            <person name="Ryu T."/>
            <person name="Abdelmohsen U.R."/>
            <person name="Moitinho-Silva L."/>
            <person name="Horn H."/>
            <person name="Ravasi T."/>
            <person name="Hentschel U."/>
        </authorList>
    </citation>
    <scope>NUCLEOTIDE SEQUENCE [LARGE SCALE GENOMIC DNA]</scope>
    <source>
        <strain evidence="5 6">EG49</strain>
    </source>
</reference>
<evidence type="ECO:0000256" key="3">
    <source>
        <dbReference type="ARBA" id="ARBA00022679"/>
    </source>
</evidence>
<keyword evidence="6" id="KW-1185">Reference proteome</keyword>